<gene>
    <name evidence="23" type="primary">aroB</name>
    <name evidence="23" type="ORF">HZB08_01050</name>
</gene>
<dbReference type="EMBL" id="JACRKR010000052">
    <property type="protein sequence ID" value="MBI5078596.1"/>
    <property type="molecule type" value="Genomic_DNA"/>
</dbReference>
<keyword evidence="13" id="KW-0547">Nucleotide-binding</keyword>
<dbReference type="GO" id="GO:0009073">
    <property type="term" value="P:aromatic amino acid family biosynthetic process"/>
    <property type="evidence" value="ECO:0007669"/>
    <property type="project" value="UniProtKB-KW"/>
</dbReference>
<evidence type="ECO:0000256" key="10">
    <source>
        <dbReference type="ARBA" id="ARBA00022490"/>
    </source>
</evidence>
<dbReference type="InterPro" id="IPR016037">
    <property type="entry name" value="DHQ_synth_AroB"/>
</dbReference>
<keyword evidence="14" id="KW-0862">Zinc</keyword>
<evidence type="ECO:0000313" key="23">
    <source>
        <dbReference type="EMBL" id="MBI5078596.1"/>
    </source>
</evidence>
<evidence type="ECO:0000256" key="6">
    <source>
        <dbReference type="ARBA" id="ARBA00004661"/>
    </source>
</evidence>
<keyword evidence="17 23" id="KW-0456">Lyase</keyword>
<keyword evidence="18" id="KW-0170">Cobalt</keyword>
<evidence type="ECO:0000256" key="1">
    <source>
        <dbReference type="ARBA" id="ARBA00001393"/>
    </source>
</evidence>
<keyword evidence="20" id="KW-0472">Membrane</keyword>
<comment type="catalytic activity">
    <reaction evidence="1">
        <text>7-phospho-2-dehydro-3-deoxy-D-arabino-heptonate = 3-dehydroquinate + phosphate</text>
        <dbReference type="Rhea" id="RHEA:21968"/>
        <dbReference type="ChEBI" id="CHEBI:32364"/>
        <dbReference type="ChEBI" id="CHEBI:43474"/>
        <dbReference type="ChEBI" id="CHEBI:58394"/>
        <dbReference type="EC" id="4.2.3.4"/>
    </reaction>
</comment>
<dbReference type="GO" id="GO:0003856">
    <property type="term" value="F:3-dehydroquinate synthase activity"/>
    <property type="evidence" value="ECO:0007669"/>
    <property type="project" value="UniProtKB-UniRule"/>
</dbReference>
<dbReference type="NCBIfam" id="TIGR01357">
    <property type="entry name" value="aroB"/>
    <property type="match status" value="1"/>
</dbReference>
<evidence type="ECO:0000256" key="7">
    <source>
        <dbReference type="ARBA" id="ARBA00005412"/>
    </source>
</evidence>
<feature type="domain" description="3-dehydroquinate synthase N-terminal" evidence="21">
    <location>
        <begin position="67"/>
        <end position="179"/>
    </location>
</feature>
<evidence type="ECO:0000256" key="8">
    <source>
        <dbReference type="ARBA" id="ARBA00013031"/>
    </source>
</evidence>
<comment type="similarity">
    <text evidence="7">Belongs to the sugar phosphate cyclases superfamily. Dehydroquinate synthase family.</text>
</comment>
<dbReference type="GO" id="GO:0005737">
    <property type="term" value="C:cytoplasm"/>
    <property type="evidence" value="ECO:0007669"/>
    <property type="project" value="UniProtKB-SubCell"/>
</dbReference>
<dbReference type="InterPro" id="IPR030960">
    <property type="entry name" value="DHQS/DOIS_N"/>
</dbReference>
<keyword evidence="11" id="KW-0028">Amino-acid biosynthesis</keyword>
<evidence type="ECO:0000256" key="16">
    <source>
        <dbReference type="ARBA" id="ARBA00023141"/>
    </source>
</evidence>
<evidence type="ECO:0000256" key="18">
    <source>
        <dbReference type="ARBA" id="ARBA00023285"/>
    </source>
</evidence>
<protein>
    <recommendedName>
        <fullName evidence="9 19">3-dehydroquinate synthase</fullName>
        <ecNumber evidence="8 19">4.2.3.4</ecNumber>
    </recommendedName>
</protein>
<comment type="cofactor">
    <cofactor evidence="4">
        <name>Zn(2+)</name>
        <dbReference type="ChEBI" id="CHEBI:29105"/>
    </cofactor>
</comment>
<comment type="subcellular location">
    <subcellularLocation>
        <location evidence="5">Cytoplasm</location>
    </subcellularLocation>
</comment>
<dbReference type="GO" id="GO:0008652">
    <property type="term" value="P:amino acid biosynthetic process"/>
    <property type="evidence" value="ECO:0007669"/>
    <property type="project" value="UniProtKB-KW"/>
</dbReference>
<evidence type="ECO:0000256" key="15">
    <source>
        <dbReference type="ARBA" id="ARBA00023027"/>
    </source>
</evidence>
<dbReference type="GO" id="GO:0046872">
    <property type="term" value="F:metal ion binding"/>
    <property type="evidence" value="ECO:0007669"/>
    <property type="project" value="UniProtKB-KW"/>
</dbReference>
<evidence type="ECO:0000256" key="9">
    <source>
        <dbReference type="ARBA" id="ARBA00017684"/>
    </source>
</evidence>
<evidence type="ECO:0000256" key="20">
    <source>
        <dbReference type="SAM" id="Phobius"/>
    </source>
</evidence>
<keyword evidence="16" id="KW-0057">Aromatic amino acid biosynthesis</keyword>
<evidence type="ECO:0000256" key="2">
    <source>
        <dbReference type="ARBA" id="ARBA00001911"/>
    </source>
</evidence>
<dbReference type="PANTHER" id="PTHR43622:SF7">
    <property type="entry name" value="3-DEHYDROQUINATE SYNTHASE, CHLOROPLASTIC"/>
    <property type="match status" value="1"/>
</dbReference>
<keyword evidence="20" id="KW-0812">Transmembrane</keyword>
<reference evidence="23" key="1">
    <citation type="submission" date="2020-07" db="EMBL/GenBank/DDBJ databases">
        <title>Huge and variable diversity of episymbiotic CPR bacteria and DPANN archaea in groundwater ecosystems.</title>
        <authorList>
            <person name="He C.Y."/>
            <person name="Keren R."/>
            <person name="Whittaker M."/>
            <person name="Farag I.F."/>
            <person name="Doudna J."/>
            <person name="Cate J.H.D."/>
            <person name="Banfield J.F."/>
        </authorList>
    </citation>
    <scope>NUCLEOTIDE SEQUENCE</scope>
    <source>
        <strain evidence="23">NC_groundwater_1860_Pr3_B-0.1um_51_7</strain>
    </source>
</reference>
<comment type="cofactor">
    <cofactor evidence="2">
        <name>NAD(+)</name>
        <dbReference type="ChEBI" id="CHEBI:57540"/>
    </cofactor>
</comment>
<keyword evidence="15" id="KW-0520">NAD</keyword>
<dbReference type="HAMAP" id="MF_00110">
    <property type="entry name" value="DHQ_synthase"/>
    <property type="match status" value="1"/>
</dbReference>
<dbReference type="CDD" id="cd08195">
    <property type="entry name" value="DHQS"/>
    <property type="match status" value="1"/>
</dbReference>
<feature type="domain" description="3-dehydroquinate synthase C-terminal" evidence="22">
    <location>
        <begin position="181"/>
        <end position="315"/>
    </location>
</feature>
<comment type="cofactor">
    <cofactor evidence="3">
        <name>Co(2+)</name>
        <dbReference type="ChEBI" id="CHEBI:48828"/>
    </cofactor>
</comment>
<name>A0A9D6UNS2_UNCSA</name>
<dbReference type="PIRSF" id="PIRSF001455">
    <property type="entry name" value="DHQ_synth"/>
    <property type="match status" value="1"/>
</dbReference>
<comment type="caution">
    <text evidence="23">The sequence shown here is derived from an EMBL/GenBank/DDBJ whole genome shotgun (WGS) entry which is preliminary data.</text>
</comment>
<keyword evidence="10" id="KW-0963">Cytoplasm</keyword>
<dbReference type="InterPro" id="IPR050071">
    <property type="entry name" value="Dehydroquinate_synthase"/>
</dbReference>
<evidence type="ECO:0000313" key="24">
    <source>
        <dbReference type="Proteomes" id="UP000808761"/>
    </source>
</evidence>
<dbReference type="Gene3D" id="1.20.1090.10">
    <property type="entry name" value="Dehydroquinate synthase-like - alpha domain"/>
    <property type="match status" value="1"/>
</dbReference>
<sequence length="335" mass="36451">MAKIKVNLPARPVGGKERSYAVVVGKGILPELGGIIENEGWGRDIFVITDPLVNKLYGKTLKRAATFEVPRGERYKSLATAEKLYDRLLRRGAHRDSLIIALGGGVVGDMAGFVAATYMRGINYIQVPTTLLAQVDAALGGKTAVNHPQCKNLIGSFYQPKMVFCDVKTLATLPPREVRTGLAEVVKYGVIANAELFKLLERNTDHLTTIVAESVKIKARVVAKDERETGLRMILNFGHTVGHAIESLTRYQIYNHGEAVAVGMVAASLIACRLKMMGEGEAERIMSLLEKLGLPTAIKKLSAARIVQLLALDKNARGGKVLFVLPEKIGKVVIR</sequence>
<organism evidence="23 24">
    <name type="scientific">Candidatus Saganbacteria bacterium</name>
    <dbReference type="NCBI Taxonomy" id="2575572"/>
    <lineage>
        <taxon>Bacteria</taxon>
        <taxon>Bacillati</taxon>
        <taxon>Saganbacteria</taxon>
    </lineage>
</organism>
<evidence type="ECO:0000256" key="12">
    <source>
        <dbReference type="ARBA" id="ARBA00022723"/>
    </source>
</evidence>
<comment type="pathway">
    <text evidence="6">Metabolic intermediate biosynthesis; chorismate biosynthesis; chorismate from D-erythrose 4-phosphate and phosphoenolpyruvate: step 2/7.</text>
</comment>
<dbReference type="SUPFAM" id="SSF56796">
    <property type="entry name" value="Dehydroquinate synthase-like"/>
    <property type="match status" value="1"/>
</dbReference>
<dbReference type="AlphaFoldDB" id="A0A9D6UNS2"/>
<dbReference type="GO" id="GO:0000166">
    <property type="term" value="F:nucleotide binding"/>
    <property type="evidence" value="ECO:0007669"/>
    <property type="project" value="UniProtKB-KW"/>
</dbReference>
<dbReference type="Proteomes" id="UP000808761">
    <property type="component" value="Unassembled WGS sequence"/>
</dbReference>
<dbReference type="InterPro" id="IPR030963">
    <property type="entry name" value="DHQ_synth_fam"/>
</dbReference>
<proteinExistence type="inferred from homology"/>
<feature type="transmembrane region" description="Helical" evidence="20">
    <location>
        <begin position="97"/>
        <end position="119"/>
    </location>
</feature>
<evidence type="ECO:0000256" key="19">
    <source>
        <dbReference type="NCBIfam" id="TIGR01357"/>
    </source>
</evidence>
<evidence type="ECO:0000256" key="4">
    <source>
        <dbReference type="ARBA" id="ARBA00001947"/>
    </source>
</evidence>
<evidence type="ECO:0000256" key="17">
    <source>
        <dbReference type="ARBA" id="ARBA00023239"/>
    </source>
</evidence>
<evidence type="ECO:0000259" key="21">
    <source>
        <dbReference type="Pfam" id="PF01761"/>
    </source>
</evidence>
<dbReference type="GO" id="GO:0009423">
    <property type="term" value="P:chorismate biosynthetic process"/>
    <property type="evidence" value="ECO:0007669"/>
    <property type="project" value="UniProtKB-UniRule"/>
</dbReference>
<feature type="non-terminal residue" evidence="23">
    <location>
        <position position="335"/>
    </location>
</feature>
<dbReference type="InterPro" id="IPR056179">
    <property type="entry name" value="DHQS_C"/>
</dbReference>
<evidence type="ECO:0000259" key="22">
    <source>
        <dbReference type="Pfam" id="PF24621"/>
    </source>
</evidence>
<dbReference type="Gene3D" id="3.40.50.1970">
    <property type="match status" value="1"/>
</dbReference>
<accession>A0A9D6UNS2</accession>
<keyword evidence="20" id="KW-1133">Transmembrane helix</keyword>
<evidence type="ECO:0000256" key="14">
    <source>
        <dbReference type="ARBA" id="ARBA00022833"/>
    </source>
</evidence>
<dbReference type="Pfam" id="PF01761">
    <property type="entry name" value="DHQ_synthase"/>
    <property type="match status" value="1"/>
</dbReference>
<dbReference type="Pfam" id="PF24621">
    <property type="entry name" value="DHQS_C"/>
    <property type="match status" value="1"/>
</dbReference>
<keyword evidence="12" id="KW-0479">Metal-binding</keyword>
<evidence type="ECO:0000256" key="11">
    <source>
        <dbReference type="ARBA" id="ARBA00022605"/>
    </source>
</evidence>
<evidence type="ECO:0000256" key="3">
    <source>
        <dbReference type="ARBA" id="ARBA00001941"/>
    </source>
</evidence>
<dbReference type="FunFam" id="3.40.50.1970:FF:000007">
    <property type="entry name" value="Pentafunctional AROM polypeptide"/>
    <property type="match status" value="1"/>
</dbReference>
<dbReference type="EC" id="4.2.3.4" evidence="8 19"/>
<evidence type="ECO:0000256" key="5">
    <source>
        <dbReference type="ARBA" id="ARBA00004496"/>
    </source>
</evidence>
<evidence type="ECO:0000256" key="13">
    <source>
        <dbReference type="ARBA" id="ARBA00022741"/>
    </source>
</evidence>
<dbReference type="PANTHER" id="PTHR43622">
    <property type="entry name" value="3-DEHYDROQUINATE SYNTHASE"/>
    <property type="match status" value="1"/>
</dbReference>